<feature type="chain" id="PRO_5012820338" description="PRISE-like Rossmann-fold domain-containing protein" evidence="1">
    <location>
        <begin position="20"/>
        <end position="568"/>
    </location>
</feature>
<dbReference type="PANTHER" id="PTHR32487:SF8">
    <property type="entry name" value="NAD-DEPENDENT EPIMERASE_DEHYDRATASE DOMAIN-CONTAINING PROTEIN"/>
    <property type="match status" value="1"/>
</dbReference>
<organism evidence="3 4">
    <name type="scientific">Aspergillus oryzae</name>
    <name type="common">Yellow koji mold</name>
    <dbReference type="NCBI Taxonomy" id="5062"/>
    <lineage>
        <taxon>Eukaryota</taxon>
        <taxon>Fungi</taxon>
        <taxon>Dikarya</taxon>
        <taxon>Ascomycota</taxon>
        <taxon>Pezizomycotina</taxon>
        <taxon>Eurotiomycetes</taxon>
        <taxon>Eurotiomycetidae</taxon>
        <taxon>Eurotiales</taxon>
        <taxon>Aspergillaceae</taxon>
        <taxon>Aspergillus</taxon>
        <taxon>Aspergillus subgen. Circumdati</taxon>
    </lineage>
</organism>
<dbReference type="VEuPathDB" id="FungiDB:AO090010000696"/>
<dbReference type="Gene3D" id="3.40.50.720">
    <property type="entry name" value="NAD(P)-binding Rossmann-like Domain"/>
    <property type="match status" value="1"/>
</dbReference>
<dbReference type="InterPro" id="IPR036291">
    <property type="entry name" value="NAD(P)-bd_dom_sf"/>
</dbReference>
<name>A0A1S9DKN0_ASPOZ</name>
<dbReference type="InterPro" id="IPR055222">
    <property type="entry name" value="PRISE-like_Rossmann-fold"/>
</dbReference>
<dbReference type="AlphaFoldDB" id="A0A1S9DKN0"/>
<feature type="signal peptide" evidence="1">
    <location>
        <begin position="1"/>
        <end position="19"/>
    </location>
</feature>
<protein>
    <recommendedName>
        <fullName evidence="2">PRISE-like Rossmann-fold domain-containing protein</fullName>
    </recommendedName>
</protein>
<dbReference type="EMBL" id="MKZY01000004">
    <property type="protein sequence ID" value="OOO09629.1"/>
    <property type="molecule type" value="Genomic_DNA"/>
</dbReference>
<feature type="domain" description="PRISE-like Rossmann-fold" evidence="2">
    <location>
        <begin position="227"/>
        <end position="565"/>
    </location>
</feature>
<proteinExistence type="predicted"/>
<dbReference type="Proteomes" id="UP000190312">
    <property type="component" value="Unassembled WGS sequence"/>
</dbReference>
<evidence type="ECO:0000313" key="4">
    <source>
        <dbReference type="Proteomes" id="UP000190312"/>
    </source>
</evidence>
<dbReference type="OrthoDB" id="1731983at2759"/>
<dbReference type="PANTHER" id="PTHR32487">
    <property type="entry name" value="3-OXO-DELTA(4,5)-STEROID 5-BETA-REDUCTASE"/>
    <property type="match status" value="1"/>
</dbReference>
<gene>
    <name evidence="3" type="ORF">OAory_01054370</name>
</gene>
<dbReference type="CDD" id="cd08948">
    <property type="entry name" value="5beta-POR_like_SDR_a"/>
    <property type="match status" value="1"/>
</dbReference>
<dbReference type="VEuPathDB" id="FungiDB:AO090003001456"/>
<sequence>MFVAITLNLLSTLCQKTIGRLIPINIDRFPMFHQRRVMDDPQDGEDPQEWVDTLDWDDTPDWDIPYVANPSLSATDRTVFHNQGCTIFGYPSTGGVLIKEADLVDMLFLSLPRSHASQCSPSADEEDRFCNLMRRTGATLWPNKQNWIQVETGFRKETKEQAKVMVYGWPTDGGFAMNMGEKIQIMREYGATFVEDVTQVEELNTNAVGGSGDLETELSQPIASLMKVEDAYLPDDPRLDIVSGIDLTQSVSSVTDQLKAKVHDVESVEVVFFCAYIEAHDFESRREVNARLLRTAIEAISGIAPNLESVILQTGGKGYGLEFSNELKISPPLHESMPRIPEPWRSKVFYYEQYDTLSELSKGKKWSFSEIRPDGIIGFVPGTNVMNLAQGIALYLTLYREVHGQGAEVPFPGMLHGYRSTHSDTFQDILSKMEIYAALNRDKCPNGSAYNVANGDIVSWEQVWPGICSHFGLVGTGPQGDQKKIEDFVRENRGAWTGLVEKHGLRKGSLEAQNWPFIHFMLVEFDFDREYTLDAARSIGFTERIDTVQGYRVAFDRMAAARIIPSSF</sequence>
<reference evidence="3 4" key="1">
    <citation type="submission" date="2016-10" db="EMBL/GenBank/DDBJ databases">
        <title>Genome sequencing of Aspergillus oryzae BCC7051.</title>
        <authorList>
            <person name="Thammarongtham C."/>
            <person name="Vorapreeda T."/>
            <person name="Nookaew I."/>
            <person name="Srisuk T."/>
            <person name="Land M."/>
            <person name="Jeennor S."/>
            <person name="Laoteng K."/>
        </authorList>
    </citation>
    <scope>NUCLEOTIDE SEQUENCE [LARGE SCALE GENOMIC DNA]</scope>
    <source>
        <strain evidence="3 4">BCC7051</strain>
    </source>
</reference>
<keyword evidence="1" id="KW-0732">Signal</keyword>
<evidence type="ECO:0000256" key="1">
    <source>
        <dbReference type="SAM" id="SignalP"/>
    </source>
</evidence>
<dbReference type="eggNOG" id="ENOG502SJY5">
    <property type="taxonomic scope" value="Eukaryota"/>
</dbReference>
<evidence type="ECO:0000313" key="3">
    <source>
        <dbReference type="EMBL" id="OOO09629.1"/>
    </source>
</evidence>
<dbReference type="SUPFAM" id="SSF51735">
    <property type="entry name" value="NAD(P)-binding Rossmann-fold domains"/>
    <property type="match status" value="1"/>
</dbReference>
<dbReference type="Pfam" id="PF22917">
    <property type="entry name" value="PRISE"/>
    <property type="match status" value="1"/>
</dbReference>
<evidence type="ECO:0000259" key="2">
    <source>
        <dbReference type="Pfam" id="PF22917"/>
    </source>
</evidence>
<accession>A0A1S9DKN0</accession>
<comment type="caution">
    <text evidence="3">The sequence shown here is derived from an EMBL/GenBank/DDBJ whole genome shotgun (WGS) entry which is preliminary data.</text>
</comment>